<feature type="compositionally biased region" description="Low complexity" evidence="1">
    <location>
        <begin position="94"/>
        <end position="103"/>
    </location>
</feature>
<evidence type="ECO:0000313" key="3">
    <source>
        <dbReference type="Proteomes" id="UP000246171"/>
    </source>
</evidence>
<evidence type="ECO:0000256" key="1">
    <source>
        <dbReference type="SAM" id="MobiDB-lite"/>
    </source>
</evidence>
<dbReference type="GO" id="GO:0045046">
    <property type="term" value="P:protein import into peroxisome membrane"/>
    <property type="evidence" value="ECO:0007669"/>
    <property type="project" value="TreeGrafter"/>
</dbReference>
<dbReference type="GO" id="GO:0033328">
    <property type="term" value="F:peroxisome membrane targeting sequence binding"/>
    <property type="evidence" value="ECO:0007669"/>
    <property type="project" value="TreeGrafter"/>
</dbReference>
<feature type="region of interest" description="Disordered" evidence="1">
    <location>
        <begin position="184"/>
        <end position="217"/>
    </location>
</feature>
<sequence length="483" mass="51260">MASSSAPSANIGATPQSENPAAPTQIPQKVSADDQKKSATTTAPNNAPSSAENPAQQQRTNNNDDDDDDDESEFDDLDEVLDDFKPKPSPAPAKPDAAQPSAPDDFDEEAFLRQLEQDMASMMGGGGGASNDAAAAAAAAGATDTNDGGLDKDAEAFAKILEESGVSPSDFLKQLVGDVMMKGDDDNSTTAATAGSSAAPAPAASSTPSTSGTAAPETFNDTIQRTIERMKESGDKATAAASEDDMSDDLVAQLIKAIEAGASSGEGGDEGDLTKMFMGMMEQLSNKEILYEPIKELDTKFGPWIKENKGKGKVSDEDMARYEKQAGVVRQIVSKFEEKGYSDEDPKCREYVWEKMQEMQAAGNPPDELISAPWMEDLKGPGGGAGAGVLPSTDASDPRDSIVNAANLNNWTTSTFETSRVTVLSIRITIIINQRERILTVTIMHDPKSLSKLSIQLPFSENPRVYFLIGVGYKRVPTDVLHS</sequence>
<keyword evidence="3" id="KW-1185">Reference proteome</keyword>
<dbReference type="PANTHER" id="PTHR12774">
    <property type="entry name" value="PEROXISOMAL BIOGENESIS FACTOR 19"/>
    <property type="match status" value="1"/>
</dbReference>
<dbReference type="Pfam" id="PF04614">
    <property type="entry name" value="Pex19"/>
    <property type="match status" value="1"/>
</dbReference>
<dbReference type="AlphaFoldDB" id="A0A317VXN3"/>
<evidence type="ECO:0000313" key="2">
    <source>
        <dbReference type="EMBL" id="PWY76630.1"/>
    </source>
</evidence>
<dbReference type="EMBL" id="MSFU01000008">
    <property type="protein sequence ID" value="PWY76630.1"/>
    <property type="molecule type" value="Genomic_DNA"/>
</dbReference>
<feature type="compositionally biased region" description="Low complexity" evidence="1">
    <location>
        <begin position="188"/>
        <end position="216"/>
    </location>
</feature>
<feature type="region of interest" description="Disordered" evidence="1">
    <location>
        <begin position="1"/>
        <end position="151"/>
    </location>
</feature>
<dbReference type="InterPro" id="IPR006708">
    <property type="entry name" value="Pex19"/>
</dbReference>
<dbReference type="RefSeq" id="XP_025389620.1">
    <property type="nucleotide sequence ID" value="XM_025535216.1"/>
</dbReference>
<comment type="caution">
    <text evidence="2">The sequence shown here is derived from an EMBL/GenBank/DDBJ whole genome shotgun (WGS) entry which is preliminary data.</text>
</comment>
<protein>
    <submittedName>
        <fullName evidence="2">Pex19-domain-containing protein</fullName>
    </submittedName>
</protein>
<proteinExistence type="predicted"/>
<dbReference type="PANTHER" id="PTHR12774:SF2">
    <property type="entry name" value="PEROXISOMAL BIOGENESIS FACTOR 19"/>
    <property type="match status" value="1"/>
</dbReference>
<feature type="compositionally biased region" description="Polar residues" evidence="1">
    <location>
        <begin position="38"/>
        <end position="61"/>
    </location>
</feature>
<dbReference type="Gene3D" id="1.20.120.900">
    <property type="entry name" value="Pex19, mPTS binding domain"/>
    <property type="match status" value="1"/>
</dbReference>
<dbReference type="InterPro" id="IPR038322">
    <property type="entry name" value="Pex19_C_sf"/>
</dbReference>
<feature type="compositionally biased region" description="Low complexity" evidence="1">
    <location>
        <begin position="130"/>
        <end position="148"/>
    </location>
</feature>
<dbReference type="GO" id="GO:0005778">
    <property type="term" value="C:peroxisomal membrane"/>
    <property type="evidence" value="ECO:0007669"/>
    <property type="project" value="TreeGrafter"/>
</dbReference>
<organism evidence="2 3">
    <name type="scientific">Aspergillus eucalypticola (strain CBS 122712 / IBT 29274)</name>
    <dbReference type="NCBI Taxonomy" id="1448314"/>
    <lineage>
        <taxon>Eukaryota</taxon>
        <taxon>Fungi</taxon>
        <taxon>Dikarya</taxon>
        <taxon>Ascomycota</taxon>
        <taxon>Pezizomycotina</taxon>
        <taxon>Eurotiomycetes</taxon>
        <taxon>Eurotiomycetidae</taxon>
        <taxon>Eurotiales</taxon>
        <taxon>Aspergillaceae</taxon>
        <taxon>Aspergillus</taxon>
        <taxon>Aspergillus subgen. Circumdati</taxon>
    </lineage>
</organism>
<reference evidence="2" key="1">
    <citation type="submission" date="2016-12" db="EMBL/GenBank/DDBJ databases">
        <title>The genomes of Aspergillus section Nigri reveals drivers in fungal speciation.</title>
        <authorList>
            <consortium name="DOE Joint Genome Institute"/>
            <person name="Vesth T.C."/>
            <person name="Nybo J."/>
            <person name="Theobald S."/>
            <person name="Brandl J."/>
            <person name="Frisvad J.C."/>
            <person name="Nielsen K.F."/>
            <person name="Lyhne E.K."/>
            <person name="Kogle M.E."/>
            <person name="Kuo A."/>
            <person name="Riley R."/>
            <person name="Clum A."/>
            <person name="Nolan M."/>
            <person name="Lipzen A."/>
            <person name="Salamov A."/>
            <person name="Henrissat B."/>
            <person name="Wiebenga A."/>
            <person name="De vries R.P."/>
            <person name="Grigoriev I.V."/>
            <person name="Mortensen U.H."/>
            <person name="Andersen M.R."/>
            <person name="Baker S.E."/>
        </authorList>
    </citation>
    <scope>NUCLEOTIDE SEQUENCE</scope>
    <source>
        <strain evidence="2">CBS 122712</strain>
    </source>
</reference>
<dbReference type="VEuPathDB" id="FungiDB:BO83DRAFT_425557"/>
<dbReference type="OrthoDB" id="21292at2759"/>
<gene>
    <name evidence="2" type="ORF">BO83DRAFT_425557</name>
</gene>
<dbReference type="Proteomes" id="UP000246171">
    <property type="component" value="Unassembled WGS sequence"/>
</dbReference>
<feature type="compositionally biased region" description="Polar residues" evidence="1">
    <location>
        <begin position="1"/>
        <end position="19"/>
    </location>
</feature>
<name>A0A317VXN3_ASPEC</name>
<dbReference type="GeneID" id="37057178"/>
<feature type="compositionally biased region" description="Acidic residues" evidence="1">
    <location>
        <begin position="63"/>
        <end position="81"/>
    </location>
</feature>
<accession>A0A317VXN3</accession>